<dbReference type="InterPro" id="IPR020850">
    <property type="entry name" value="GED_dom"/>
</dbReference>
<accession>J0WUA1</accession>
<gene>
    <name evidence="3" type="ORF">AURDEDRAFT_154387</name>
</gene>
<sequence>MFTVPGKKGSRRSKNSHQVPEATGAAYAWVYGSPRRASPTPLATQRSSPGSLVEILSQRSGSPQNWSWEEPAGPPADGHKGVSAPVRPETPGSVAPSVHLKSPAHAHAERGPTSRIPGFPIVPERFIIPPPIVLRDDIQATLSKRILTNEQPCFRYYRNLREALAPLSPADRTYIGTPVPELVVFEPGTSSGGARVMAALTGVNLCVPTGTPHQVLIWEVALREEATADRLREIEERVFVAMDHGEPNGTRLATCDSVPADLLVYHSTDMYKTESHAIVAVCDGDGREIVSSAAPGPDSAGKRTIVLNLTDDDENWKVQLRKLDDILIDLVRARISETMTRLTSRIDDVRRDLKTLPADHGDAASQLMRLTAEFAADIFGVGATQLGEPSVMQQLQTGYEGVSMEIKDTIPQFIAQAPIAFGTPSGSHPPPQPCLSRSPSPALTAPEIPPAFAAGWGWRAAASPRAKSPPRSRSLRVNTVTFESVSARLLLLRREELPGQFPVNSLCRAMIEEYTRPWADIAEQRLHSIAQTVAHRVSVRLGSVFGPYQVLLAEVLEIMKERIRSAHRVARDAISTLASMETSFIVHDEEAFLVVKERWTRKYSQDFRSHCSSDNRVQALTRAATLDVLATVSTSLELAHQRFLDGVKRAVDAHVIHALDKDILPAIIGALKEREAGKWLEPSSGTAGRRAEVQGRLESLTRAREEVMLCALA</sequence>
<organism evidence="3 4">
    <name type="scientific">Auricularia subglabra (strain TFB-10046 / SS5)</name>
    <name type="common">White-rot fungus</name>
    <name type="synonym">Auricularia delicata (strain TFB10046)</name>
    <dbReference type="NCBI Taxonomy" id="717982"/>
    <lineage>
        <taxon>Eukaryota</taxon>
        <taxon>Fungi</taxon>
        <taxon>Dikarya</taxon>
        <taxon>Basidiomycota</taxon>
        <taxon>Agaricomycotina</taxon>
        <taxon>Agaricomycetes</taxon>
        <taxon>Auriculariales</taxon>
        <taxon>Auriculariaceae</taxon>
        <taxon>Auricularia</taxon>
    </lineage>
</organism>
<proteinExistence type="predicted"/>
<feature type="region of interest" description="Disordered" evidence="1">
    <location>
        <begin position="34"/>
        <end position="117"/>
    </location>
</feature>
<evidence type="ECO:0000256" key="1">
    <source>
        <dbReference type="SAM" id="MobiDB-lite"/>
    </source>
</evidence>
<dbReference type="Gene3D" id="1.20.120.1240">
    <property type="entry name" value="Dynamin, middle domain"/>
    <property type="match status" value="1"/>
</dbReference>
<feature type="domain" description="GED" evidence="2">
    <location>
        <begin position="625"/>
        <end position="713"/>
    </location>
</feature>
<evidence type="ECO:0000313" key="4">
    <source>
        <dbReference type="Proteomes" id="UP000006514"/>
    </source>
</evidence>
<name>J0WUA1_AURST</name>
<dbReference type="PROSITE" id="PS51388">
    <property type="entry name" value="GED"/>
    <property type="match status" value="1"/>
</dbReference>
<evidence type="ECO:0000313" key="3">
    <source>
        <dbReference type="EMBL" id="EJD37338.1"/>
    </source>
</evidence>
<protein>
    <recommendedName>
        <fullName evidence="2">GED domain-containing protein</fullName>
    </recommendedName>
</protein>
<dbReference type="KEGG" id="adl:AURDEDRAFT_154387"/>
<reference evidence="4" key="1">
    <citation type="journal article" date="2012" name="Science">
        <title>The Paleozoic origin of enzymatic lignin decomposition reconstructed from 31 fungal genomes.</title>
        <authorList>
            <person name="Floudas D."/>
            <person name="Binder M."/>
            <person name="Riley R."/>
            <person name="Barry K."/>
            <person name="Blanchette R.A."/>
            <person name="Henrissat B."/>
            <person name="Martinez A.T."/>
            <person name="Otillar R."/>
            <person name="Spatafora J.W."/>
            <person name="Yadav J.S."/>
            <person name="Aerts A."/>
            <person name="Benoit I."/>
            <person name="Boyd A."/>
            <person name="Carlson A."/>
            <person name="Copeland A."/>
            <person name="Coutinho P.M."/>
            <person name="de Vries R.P."/>
            <person name="Ferreira P."/>
            <person name="Findley K."/>
            <person name="Foster B."/>
            <person name="Gaskell J."/>
            <person name="Glotzer D."/>
            <person name="Gorecki P."/>
            <person name="Heitman J."/>
            <person name="Hesse C."/>
            <person name="Hori C."/>
            <person name="Igarashi K."/>
            <person name="Jurgens J.A."/>
            <person name="Kallen N."/>
            <person name="Kersten P."/>
            <person name="Kohler A."/>
            <person name="Kuees U."/>
            <person name="Kumar T.K.A."/>
            <person name="Kuo A."/>
            <person name="LaButti K."/>
            <person name="Larrondo L.F."/>
            <person name="Lindquist E."/>
            <person name="Ling A."/>
            <person name="Lombard V."/>
            <person name="Lucas S."/>
            <person name="Lundell T."/>
            <person name="Martin R."/>
            <person name="McLaughlin D.J."/>
            <person name="Morgenstern I."/>
            <person name="Morin E."/>
            <person name="Murat C."/>
            <person name="Nagy L.G."/>
            <person name="Nolan M."/>
            <person name="Ohm R.A."/>
            <person name="Patyshakuliyeva A."/>
            <person name="Rokas A."/>
            <person name="Ruiz-Duenas F.J."/>
            <person name="Sabat G."/>
            <person name="Salamov A."/>
            <person name="Samejima M."/>
            <person name="Schmutz J."/>
            <person name="Slot J.C."/>
            <person name="St John F."/>
            <person name="Stenlid J."/>
            <person name="Sun H."/>
            <person name="Sun S."/>
            <person name="Syed K."/>
            <person name="Tsang A."/>
            <person name="Wiebenga A."/>
            <person name="Young D."/>
            <person name="Pisabarro A."/>
            <person name="Eastwood D.C."/>
            <person name="Martin F."/>
            <person name="Cullen D."/>
            <person name="Grigoriev I.V."/>
            <person name="Hibbett D.S."/>
        </authorList>
    </citation>
    <scope>NUCLEOTIDE SEQUENCE [LARGE SCALE GENOMIC DNA]</scope>
    <source>
        <strain evidence="4">TFB10046</strain>
    </source>
</reference>
<feature type="compositionally biased region" description="Polar residues" evidence="1">
    <location>
        <begin position="57"/>
        <end position="67"/>
    </location>
</feature>
<keyword evidence="4" id="KW-1185">Reference proteome</keyword>
<dbReference type="InParanoid" id="J0WUA1"/>
<evidence type="ECO:0000259" key="2">
    <source>
        <dbReference type="PROSITE" id="PS51388"/>
    </source>
</evidence>
<dbReference type="AlphaFoldDB" id="J0WUA1"/>
<dbReference type="Proteomes" id="UP000006514">
    <property type="component" value="Unassembled WGS sequence"/>
</dbReference>
<feature type="compositionally biased region" description="Polar residues" evidence="1">
    <location>
        <begin position="41"/>
        <end position="50"/>
    </location>
</feature>
<dbReference type="EMBL" id="JH687843">
    <property type="protein sequence ID" value="EJD37338.1"/>
    <property type="molecule type" value="Genomic_DNA"/>
</dbReference>
<feature type="region of interest" description="Disordered" evidence="1">
    <location>
        <begin position="1"/>
        <end position="21"/>
    </location>
</feature>